<feature type="compositionally biased region" description="Polar residues" evidence="1">
    <location>
        <begin position="293"/>
        <end position="302"/>
    </location>
</feature>
<organism evidence="2 3">
    <name type="scientific">Dentiscutata erythropus</name>
    <dbReference type="NCBI Taxonomy" id="1348616"/>
    <lineage>
        <taxon>Eukaryota</taxon>
        <taxon>Fungi</taxon>
        <taxon>Fungi incertae sedis</taxon>
        <taxon>Mucoromycota</taxon>
        <taxon>Glomeromycotina</taxon>
        <taxon>Glomeromycetes</taxon>
        <taxon>Diversisporales</taxon>
        <taxon>Gigasporaceae</taxon>
        <taxon>Dentiscutata</taxon>
    </lineage>
</organism>
<sequence>MSIETVWNEYKQQRDGDFFTEGVSVAFVPTAAGARGIEATKNFLFAAYDSKLLDVKEKVLYKTVGQNSIVEESETTIKFVSGEGAWIVPGVDSRYTIDNHIVFPTVTVATFEDDKISSIRVYWDQATVLKQLKLIGEKNTWPVLGERQIDAVKDISNTLLNPFGKIESAAARMNPNQISSGRRNVHTSSRVNQPGGTGGKSSIFNSEPDDHVTNRRFNSNKNQSQFSIGDDQAQPNYDPIHYSQKKLNPQSNASQIVIGDDGGEVENVGASRGKRRGKNQYEPTTGIIDDGSRNNIRTSSRVLKQPGGGSQITFG</sequence>
<feature type="compositionally biased region" description="Polar residues" evidence="1">
    <location>
        <begin position="215"/>
        <end position="227"/>
    </location>
</feature>
<evidence type="ECO:0000313" key="3">
    <source>
        <dbReference type="Proteomes" id="UP000789405"/>
    </source>
</evidence>
<evidence type="ECO:0000256" key="1">
    <source>
        <dbReference type="SAM" id="MobiDB-lite"/>
    </source>
</evidence>
<keyword evidence="3" id="KW-1185">Reference proteome</keyword>
<proteinExistence type="predicted"/>
<dbReference type="SUPFAM" id="SSF54427">
    <property type="entry name" value="NTF2-like"/>
    <property type="match status" value="1"/>
</dbReference>
<dbReference type="Proteomes" id="UP000789405">
    <property type="component" value="Unassembled WGS sequence"/>
</dbReference>
<comment type="caution">
    <text evidence="2">The sequence shown here is derived from an EMBL/GenBank/DDBJ whole genome shotgun (WGS) entry which is preliminary data.</text>
</comment>
<dbReference type="Gene3D" id="3.10.450.50">
    <property type="match status" value="1"/>
</dbReference>
<dbReference type="EMBL" id="CAJVPY010019806">
    <property type="protein sequence ID" value="CAG8772998.1"/>
    <property type="molecule type" value="Genomic_DNA"/>
</dbReference>
<gene>
    <name evidence="2" type="ORF">DERYTH_LOCUS18868</name>
</gene>
<dbReference type="AlphaFoldDB" id="A0A9N9NXH4"/>
<dbReference type="OrthoDB" id="5440at2759"/>
<name>A0A9N9NXH4_9GLOM</name>
<evidence type="ECO:0000313" key="2">
    <source>
        <dbReference type="EMBL" id="CAG8772998.1"/>
    </source>
</evidence>
<accession>A0A9N9NXH4</accession>
<feature type="compositionally biased region" description="Polar residues" evidence="1">
    <location>
        <begin position="175"/>
        <end position="205"/>
    </location>
</feature>
<protein>
    <submittedName>
        <fullName evidence="2">10249_t:CDS:1</fullName>
    </submittedName>
</protein>
<feature type="compositionally biased region" description="Gly residues" evidence="1">
    <location>
        <begin position="306"/>
        <end position="315"/>
    </location>
</feature>
<feature type="compositionally biased region" description="Polar residues" evidence="1">
    <location>
        <begin position="245"/>
        <end position="255"/>
    </location>
</feature>
<dbReference type="InterPro" id="IPR032710">
    <property type="entry name" value="NTF2-like_dom_sf"/>
</dbReference>
<reference evidence="2" key="1">
    <citation type="submission" date="2021-06" db="EMBL/GenBank/DDBJ databases">
        <authorList>
            <person name="Kallberg Y."/>
            <person name="Tangrot J."/>
            <person name="Rosling A."/>
        </authorList>
    </citation>
    <scope>NUCLEOTIDE SEQUENCE</scope>
    <source>
        <strain evidence="2">MA453B</strain>
    </source>
</reference>
<feature type="region of interest" description="Disordered" evidence="1">
    <location>
        <begin position="175"/>
        <end position="315"/>
    </location>
</feature>